<keyword evidence="2" id="KW-0812">Transmembrane</keyword>
<dbReference type="Proteomes" id="UP000269154">
    <property type="component" value="Unassembled WGS sequence"/>
</dbReference>
<gene>
    <name evidence="4" type="ORF">D5R40_10805</name>
</gene>
<feature type="region of interest" description="Disordered" evidence="1">
    <location>
        <begin position="272"/>
        <end position="295"/>
    </location>
</feature>
<dbReference type="InterPro" id="IPR003709">
    <property type="entry name" value="VanY-like_core_dom"/>
</dbReference>
<feature type="transmembrane region" description="Helical" evidence="2">
    <location>
        <begin position="46"/>
        <end position="67"/>
    </location>
</feature>
<name>A0A3N6PNG3_9CYAN</name>
<keyword evidence="5" id="KW-1185">Reference proteome</keyword>
<dbReference type="InterPro" id="IPR052179">
    <property type="entry name" value="DD-CPase-like"/>
</dbReference>
<evidence type="ECO:0000313" key="4">
    <source>
        <dbReference type="EMBL" id="RQH45432.1"/>
    </source>
</evidence>
<evidence type="ECO:0000256" key="1">
    <source>
        <dbReference type="SAM" id="MobiDB-lite"/>
    </source>
</evidence>
<dbReference type="AlphaFoldDB" id="A0A3N6PNG3"/>
<protein>
    <submittedName>
        <fullName evidence="4">D-alanyl-D-alanine carboxypeptidase family protein</fullName>
    </submittedName>
</protein>
<feature type="domain" description="D-alanyl-D-alanine carboxypeptidase-like core" evidence="3">
    <location>
        <begin position="137"/>
        <end position="266"/>
    </location>
</feature>
<evidence type="ECO:0000256" key="2">
    <source>
        <dbReference type="SAM" id="Phobius"/>
    </source>
</evidence>
<dbReference type="OrthoDB" id="9792074at2"/>
<dbReference type="GO" id="GO:0004180">
    <property type="term" value="F:carboxypeptidase activity"/>
    <property type="evidence" value="ECO:0007669"/>
    <property type="project" value="UniProtKB-KW"/>
</dbReference>
<feature type="region of interest" description="Disordered" evidence="1">
    <location>
        <begin position="1"/>
        <end position="22"/>
    </location>
</feature>
<dbReference type="Pfam" id="PF02557">
    <property type="entry name" value="VanY"/>
    <property type="match status" value="1"/>
</dbReference>
<keyword evidence="2" id="KW-0472">Membrane</keyword>
<feature type="compositionally biased region" description="Basic and acidic residues" evidence="1">
    <location>
        <begin position="10"/>
        <end position="22"/>
    </location>
</feature>
<dbReference type="PANTHER" id="PTHR34385">
    <property type="entry name" value="D-ALANYL-D-ALANINE CARBOXYPEPTIDASE"/>
    <property type="match status" value="1"/>
</dbReference>
<dbReference type="CDD" id="cd14852">
    <property type="entry name" value="LD-carboxypeptidase"/>
    <property type="match status" value="1"/>
</dbReference>
<dbReference type="PANTHER" id="PTHR34385:SF1">
    <property type="entry name" value="PEPTIDOGLYCAN L-ALANYL-D-GLUTAMATE ENDOPEPTIDASE CWLK"/>
    <property type="match status" value="1"/>
</dbReference>
<sequence length="295" mass="33514">MNKLGLFKKKSPDEPKLSVDDIPEAVRDEYESPKQQPIQSQKKWQIWKLLGIGAIALIISIALHFQLHQTQDKAFVSQIKQNLGIKLVEPSPTPTVVTPSPSPTPSIEQKENILGHLPYKEATWQELTPVFGNQNVRLRSNAAERFNAMTDAAWATNINLVPISGFRTLADQEYLFFELKAKRGQATYQRAEVSAPPGYSEHHTGYAIDIGDARVPDSYLKVSFENTKAFQWLQENAGNYGFELSFPRDNPQGISYEPWHWRFVGDSHSSETFEQARSLEQDRQTENQDLSNLEN</sequence>
<keyword evidence="2" id="KW-1133">Transmembrane helix</keyword>
<dbReference type="Gene3D" id="3.30.1380.10">
    <property type="match status" value="1"/>
</dbReference>
<organism evidence="4 5">
    <name type="scientific">Okeania hirsuta</name>
    <dbReference type="NCBI Taxonomy" id="1458930"/>
    <lineage>
        <taxon>Bacteria</taxon>
        <taxon>Bacillati</taxon>
        <taxon>Cyanobacteriota</taxon>
        <taxon>Cyanophyceae</taxon>
        <taxon>Oscillatoriophycideae</taxon>
        <taxon>Oscillatoriales</taxon>
        <taxon>Microcoleaceae</taxon>
        <taxon>Okeania</taxon>
    </lineage>
</organism>
<keyword evidence="4" id="KW-0378">Hydrolase</keyword>
<proteinExistence type="predicted"/>
<comment type="caution">
    <text evidence="4">The sequence shown here is derived from an EMBL/GenBank/DDBJ whole genome shotgun (WGS) entry which is preliminary data.</text>
</comment>
<evidence type="ECO:0000313" key="5">
    <source>
        <dbReference type="Proteomes" id="UP000269154"/>
    </source>
</evidence>
<reference evidence="4 5" key="1">
    <citation type="journal article" date="2018" name="ACS Chem. Biol.">
        <title>Ketoreductase domain dysfunction expands chemodiversity: malyngamide biosynthesis in the cyanobacterium Okeania hirsuta.</title>
        <authorList>
            <person name="Moss N.A."/>
            <person name="Leao T."/>
            <person name="Rankin M."/>
            <person name="McCullough T.M."/>
            <person name="Qu P."/>
            <person name="Korobeynikov A."/>
            <person name="Smith J.L."/>
            <person name="Gerwick L."/>
            <person name="Gerwick W.H."/>
        </authorList>
    </citation>
    <scope>NUCLEOTIDE SEQUENCE [LARGE SCALE GENOMIC DNA]</scope>
    <source>
        <strain evidence="4 5">PAB10Feb10-1</strain>
    </source>
</reference>
<dbReference type="EMBL" id="RCBY01000047">
    <property type="protein sequence ID" value="RQH45432.1"/>
    <property type="molecule type" value="Genomic_DNA"/>
</dbReference>
<dbReference type="GO" id="GO:0006508">
    <property type="term" value="P:proteolysis"/>
    <property type="evidence" value="ECO:0007669"/>
    <property type="project" value="InterPro"/>
</dbReference>
<dbReference type="InterPro" id="IPR009045">
    <property type="entry name" value="Zn_M74/Hedgehog-like"/>
</dbReference>
<dbReference type="InterPro" id="IPR058193">
    <property type="entry name" value="VanY/YodJ_core_dom"/>
</dbReference>
<evidence type="ECO:0000259" key="3">
    <source>
        <dbReference type="Pfam" id="PF02557"/>
    </source>
</evidence>
<accession>A0A3N6PNG3</accession>
<dbReference type="SUPFAM" id="SSF55166">
    <property type="entry name" value="Hedgehog/DD-peptidase"/>
    <property type="match status" value="1"/>
</dbReference>
<feature type="compositionally biased region" description="Basic and acidic residues" evidence="1">
    <location>
        <begin position="277"/>
        <end position="286"/>
    </location>
</feature>
<keyword evidence="4" id="KW-0645">Protease</keyword>
<keyword evidence="4" id="KW-0121">Carboxypeptidase</keyword>